<evidence type="ECO:0000313" key="2">
    <source>
        <dbReference type="Proteomes" id="UP000468901"/>
    </source>
</evidence>
<dbReference type="Proteomes" id="UP000468901">
    <property type="component" value="Unassembled WGS sequence"/>
</dbReference>
<name>A0A6N6VJ09_9HYPH</name>
<dbReference type="Pfam" id="PF09866">
    <property type="entry name" value="DUF2093"/>
    <property type="match status" value="1"/>
</dbReference>
<accession>A0A6N6VJ09</accession>
<dbReference type="AlphaFoldDB" id="A0A6N6VJ09"/>
<reference evidence="1 2" key="1">
    <citation type="submission" date="2019-09" db="EMBL/GenBank/DDBJ databases">
        <title>Parvibaculum sedimenti sp. nov., isolated from sediment.</title>
        <authorList>
            <person name="Wang Y."/>
        </authorList>
    </citation>
    <scope>NUCLEOTIDE SEQUENCE [LARGE SCALE GENOMIC DNA]</scope>
    <source>
        <strain evidence="1 2">HXT-9</strain>
    </source>
</reference>
<organism evidence="1 2">
    <name type="scientific">Parvibaculum sedimenti</name>
    <dbReference type="NCBI Taxonomy" id="2608632"/>
    <lineage>
        <taxon>Bacteria</taxon>
        <taxon>Pseudomonadati</taxon>
        <taxon>Pseudomonadota</taxon>
        <taxon>Alphaproteobacteria</taxon>
        <taxon>Hyphomicrobiales</taxon>
        <taxon>Parvibaculaceae</taxon>
        <taxon>Parvibaculum</taxon>
    </lineage>
</organism>
<protein>
    <submittedName>
        <fullName evidence="1">DUF2093 domain-containing protein</fullName>
    </submittedName>
</protein>
<sequence>MNRIDNTGNGGEAEIVYGDGDFHVVRPGAYVTCAVTGHRILLDDLRYWSVDLQEAYESPEASLERHQQKYPALFPRK</sequence>
<proteinExistence type="predicted"/>
<comment type="caution">
    <text evidence="1">The sequence shown here is derived from an EMBL/GenBank/DDBJ whole genome shotgun (WGS) entry which is preliminary data.</text>
</comment>
<dbReference type="InterPro" id="IPR018661">
    <property type="entry name" value="DUF2093"/>
</dbReference>
<dbReference type="RefSeq" id="WP_152216201.1">
    <property type="nucleotide sequence ID" value="NZ_JBAQYD010000001.1"/>
</dbReference>
<evidence type="ECO:0000313" key="1">
    <source>
        <dbReference type="EMBL" id="KAB7739820.1"/>
    </source>
</evidence>
<dbReference type="EMBL" id="WESC01000008">
    <property type="protein sequence ID" value="KAB7739820.1"/>
    <property type="molecule type" value="Genomic_DNA"/>
</dbReference>
<gene>
    <name evidence="1" type="ORF">F2P47_09895</name>
</gene>
<keyword evidence="2" id="KW-1185">Reference proteome</keyword>